<proteinExistence type="predicted"/>
<sequence>MFDPNAYGPVIADLLKNVDRARPIDAGEPDERLGAKLSDVGLDEAFAHAKLADPAMARCCLAALWLLADDLEASHAISQGVDTPAGSYWHGVMHRREGDFGNAKYWFRRAGGSLVEAVEDPAGFVDQVEDAINSGDKPQHAACSATQQAEWEELFDWCYEQAVA</sequence>
<organism evidence="1 2">
    <name type="scientific">Pseudobythopirellula maris</name>
    <dbReference type="NCBI Taxonomy" id="2527991"/>
    <lineage>
        <taxon>Bacteria</taxon>
        <taxon>Pseudomonadati</taxon>
        <taxon>Planctomycetota</taxon>
        <taxon>Planctomycetia</taxon>
        <taxon>Pirellulales</taxon>
        <taxon>Lacipirellulaceae</taxon>
        <taxon>Pseudobythopirellula</taxon>
    </lineage>
</organism>
<name>A0A5C5ZR27_9BACT</name>
<evidence type="ECO:0000313" key="2">
    <source>
        <dbReference type="Proteomes" id="UP000315440"/>
    </source>
</evidence>
<evidence type="ECO:0000313" key="1">
    <source>
        <dbReference type="EMBL" id="TWT89676.1"/>
    </source>
</evidence>
<accession>A0A5C5ZR27</accession>
<comment type="caution">
    <text evidence="1">The sequence shown here is derived from an EMBL/GenBank/DDBJ whole genome shotgun (WGS) entry which is preliminary data.</text>
</comment>
<reference evidence="1 2" key="1">
    <citation type="submission" date="2019-02" db="EMBL/GenBank/DDBJ databases">
        <title>Deep-cultivation of Planctomycetes and their phenomic and genomic characterization uncovers novel biology.</title>
        <authorList>
            <person name="Wiegand S."/>
            <person name="Jogler M."/>
            <person name="Boedeker C."/>
            <person name="Pinto D."/>
            <person name="Vollmers J."/>
            <person name="Rivas-Marin E."/>
            <person name="Kohn T."/>
            <person name="Peeters S.H."/>
            <person name="Heuer A."/>
            <person name="Rast P."/>
            <person name="Oberbeckmann S."/>
            <person name="Bunk B."/>
            <person name="Jeske O."/>
            <person name="Meyerdierks A."/>
            <person name="Storesund J.E."/>
            <person name="Kallscheuer N."/>
            <person name="Luecker S."/>
            <person name="Lage O.M."/>
            <person name="Pohl T."/>
            <person name="Merkel B.J."/>
            <person name="Hornburger P."/>
            <person name="Mueller R.-W."/>
            <person name="Bruemmer F."/>
            <person name="Labrenz M."/>
            <person name="Spormann A.M."/>
            <person name="Op Den Camp H."/>
            <person name="Overmann J."/>
            <person name="Amann R."/>
            <person name="Jetten M.S.M."/>
            <person name="Mascher T."/>
            <person name="Medema M.H."/>
            <person name="Devos D.P."/>
            <person name="Kaster A.-K."/>
            <person name="Ovreas L."/>
            <person name="Rohde M."/>
            <person name="Galperin M.Y."/>
            <person name="Jogler C."/>
        </authorList>
    </citation>
    <scope>NUCLEOTIDE SEQUENCE [LARGE SCALE GENOMIC DNA]</scope>
    <source>
        <strain evidence="1 2">Mal64</strain>
    </source>
</reference>
<dbReference type="Proteomes" id="UP000315440">
    <property type="component" value="Unassembled WGS sequence"/>
</dbReference>
<dbReference type="OrthoDB" id="370799at2"/>
<dbReference type="EMBL" id="SJPQ01000001">
    <property type="protein sequence ID" value="TWT89676.1"/>
    <property type="molecule type" value="Genomic_DNA"/>
</dbReference>
<protein>
    <submittedName>
        <fullName evidence="1">Uncharacterized protein</fullName>
    </submittedName>
</protein>
<keyword evidence="2" id="KW-1185">Reference proteome</keyword>
<dbReference type="RefSeq" id="WP_146395526.1">
    <property type="nucleotide sequence ID" value="NZ_SJPQ01000001.1"/>
</dbReference>
<dbReference type="AlphaFoldDB" id="A0A5C5ZR27"/>
<gene>
    <name evidence="1" type="ORF">Mal64_00550</name>
</gene>